<comment type="caution">
    <text evidence="2">The sequence shown here is derived from an EMBL/GenBank/DDBJ whole genome shotgun (WGS) entry which is preliminary data.</text>
</comment>
<dbReference type="CDD" id="cd08347">
    <property type="entry name" value="PcpA_C_like"/>
    <property type="match status" value="1"/>
</dbReference>
<dbReference type="PANTHER" id="PTHR36110">
    <property type="entry name" value="RING-CLEAVING DIOXYGENASE MHQE-RELATED"/>
    <property type="match status" value="1"/>
</dbReference>
<protein>
    <submittedName>
        <fullName evidence="2">Glyoxalase family protein</fullName>
    </submittedName>
</protein>
<dbReference type="InterPro" id="IPR037523">
    <property type="entry name" value="VOC_core"/>
</dbReference>
<dbReference type="PANTHER" id="PTHR36110:SF4">
    <property type="entry name" value="RING-CLEAVING DIOXYGENASE MHQA-RELATED"/>
    <property type="match status" value="1"/>
</dbReference>
<dbReference type="Pfam" id="PF00903">
    <property type="entry name" value="Glyoxalase"/>
    <property type="match status" value="2"/>
</dbReference>
<organism evidence="2 3">
    <name type="scientific">Pontibacter ramchanderi</name>
    <dbReference type="NCBI Taxonomy" id="1179743"/>
    <lineage>
        <taxon>Bacteria</taxon>
        <taxon>Pseudomonadati</taxon>
        <taxon>Bacteroidota</taxon>
        <taxon>Cytophagia</taxon>
        <taxon>Cytophagales</taxon>
        <taxon>Hymenobacteraceae</taxon>
        <taxon>Pontibacter</taxon>
    </lineage>
</organism>
<dbReference type="Proteomes" id="UP000233782">
    <property type="component" value="Unassembled WGS sequence"/>
</dbReference>
<dbReference type="InterPro" id="IPR052537">
    <property type="entry name" value="Extradiol_RC_dioxygenase"/>
</dbReference>
<dbReference type="AlphaFoldDB" id="A0A2N3V2R4"/>
<dbReference type="EMBL" id="PJMU01000001">
    <property type="protein sequence ID" value="PKV75925.1"/>
    <property type="molecule type" value="Genomic_DNA"/>
</dbReference>
<dbReference type="InterPro" id="IPR029068">
    <property type="entry name" value="Glyas_Bleomycin-R_OHBP_Dase"/>
</dbReference>
<dbReference type="CDD" id="cd08346">
    <property type="entry name" value="PcpA_N_like"/>
    <property type="match status" value="1"/>
</dbReference>
<keyword evidence="3" id="KW-1185">Reference proteome</keyword>
<evidence type="ECO:0000313" key="2">
    <source>
        <dbReference type="EMBL" id="PKV75925.1"/>
    </source>
</evidence>
<evidence type="ECO:0000259" key="1">
    <source>
        <dbReference type="PROSITE" id="PS51819"/>
    </source>
</evidence>
<dbReference type="PROSITE" id="PS51819">
    <property type="entry name" value="VOC"/>
    <property type="match status" value="2"/>
</dbReference>
<evidence type="ECO:0000313" key="3">
    <source>
        <dbReference type="Proteomes" id="UP000233782"/>
    </source>
</evidence>
<feature type="domain" description="VOC" evidence="1">
    <location>
        <begin position="161"/>
        <end position="280"/>
    </location>
</feature>
<name>A0A2N3V2R4_9BACT</name>
<gene>
    <name evidence="2" type="ORF">BD749_0873</name>
</gene>
<feature type="domain" description="VOC" evidence="1">
    <location>
        <begin position="14"/>
        <end position="139"/>
    </location>
</feature>
<dbReference type="InterPro" id="IPR004360">
    <property type="entry name" value="Glyas_Fos-R_dOase_dom"/>
</dbReference>
<dbReference type="SUPFAM" id="SSF54593">
    <property type="entry name" value="Glyoxalase/Bleomycin resistance protein/Dihydroxybiphenyl dioxygenase"/>
    <property type="match status" value="1"/>
</dbReference>
<reference evidence="2 3" key="1">
    <citation type="submission" date="2017-12" db="EMBL/GenBank/DDBJ databases">
        <title>Genomic Encyclopedia of Type Strains, Phase III (KMG-III): the genomes of soil and plant-associated and newly described type strains.</title>
        <authorList>
            <person name="Whitman W."/>
        </authorList>
    </citation>
    <scope>NUCLEOTIDE SEQUENCE [LARGE SCALE GENOMIC DNA]</scope>
    <source>
        <strain evidence="2 3">LP43</strain>
    </source>
</reference>
<dbReference type="Gene3D" id="3.10.180.10">
    <property type="entry name" value="2,3-Dihydroxybiphenyl 1,2-Dioxygenase, domain 1"/>
    <property type="match status" value="2"/>
</dbReference>
<sequence length="318" mass="36090">MVPKIKLMENRIAGLHHITAIAGMAKQNLDFYTNVMGLRLLKKTVNFDDPGTYHFYYGDEKGSAGTILTFFPHEGARRGSAGTGMATNIAYAVPEGSFDFWIDRFEKHYVTYNKPSEKFGEQYLTFLDPDGLKLELVIPKKQDNRIPWETDEVKAAVATRGFHGVTLTVQDKEKTAQVLTDIFGYTLQEQSVNRYRYVTDAVDTANIIDLVELPHEPRGLGGAGTNHHIAFRVKNEDVLMHFQKKIADLGYNITQKIDRNYFYSLYFREPNGILFEIATDNPGFGIDEPWEELGTGLLLPPRYESRRAEIEAALPKID</sequence>
<accession>A0A2N3V2R4</accession>
<proteinExistence type="predicted"/>